<evidence type="ECO:0000313" key="8">
    <source>
        <dbReference type="EMBL" id="MFH4977700.1"/>
    </source>
</evidence>
<proteinExistence type="inferred from homology"/>
<dbReference type="Proteomes" id="UP001608902">
    <property type="component" value="Unassembled WGS sequence"/>
</dbReference>
<keyword evidence="5 7" id="KW-1133">Transmembrane helix</keyword>
<sequence length="237" mass="26340">MDSNNDSLTGNYLTDSSVGILVIYMMFAWPSRPLRIFHRIDPSGGSRAVQEKQRKQDDETLLTWSLVTKRFPWSVILLIGAGFAISAAVKKSCLEELVSAKFQSHLSGANHIIVQVAITSVIPIMTEFCSNTAVASIFVPIAINLARRLRLNPLYLALPSAITPSFAFMFPMATPSNAIVYSTGLLKMWEMAVCGIILDFLCLCITTVNMNTWAWWLFRLDTVVNVTGQDFNDTCSF</sequence>
<keyword evidence="6 7" id="KW-0472">Membrane</keyword>
<comment type="similarity">
    <text evidence="2">Belongs to the SLC13A/DASS transporter (TC 2.A.47) family. NADC subfamily.</text>
</comment>
<dbReference type="GO" id="GO:0022857">
    <property type="term" value="F:transmembrane transporter activity"/>
    <property type="evidence" value="ECO:0007669"/>
    <property type="project" value="UniProtKB-ARBA"/>
</dbReference>
<dbReference type="PANTHER" id="PTHR10283">
    <property type="entry name" value="SOLUTE CARRIER FAMILY 13 MEMBER"/>
    <property type="match status" value="1"/>
</dbReference>
<gene>
    <name evidence="8" type="ORF">AB6A40_004409</name>
</gene>
<keyword evidence="9" id="KW-1185">Reference proteome</keyword>
<dbReference type="Pfam" id="PF00939">
    <property type="entry name" value="Na_sulph_symp"/>
    <property type="match status" value="1"/>
</dbReference>
<evidence type="ECO:0008006" key="10">
    <source>
        <dbReference type="Google" id="ProtNLM"/>
    </source>
</evidence>
<dbReference type="EMBL" id="JBGFUD010002525">
    <property type="protein sequence ID" value="MFH4977700.1"/>
    <property type="molecule type" value="Genomic_DNA"/>
</dbReference>
<evidence type="ECO:0000256" key="2">
    <source>
        <dbReference type="ARBA" id="ARBA00006772"/>
    </source>
</evidence>
<evidence type="ECO:0000256" key="1">
    <source>
        <dbReference type="ARBA" id="ARBA00004141"/>
    </source>
</evidence>
<dbReference type="GO" id="GO:0016020">
    <property type="term" value="C:membrane"/>
    <property type="evidence" value="ECO:0007669"/>
    <property type="project" value="UniProtKB-SubCell"/>
</dbReference>
<comment type="caution">
    <text evidence="8">The sequence shown here is derived from an EMBL/GenBank/DDBJ whole genome shotgun (WGS) entry which is preliminary data.</text>
</comment>
<feature type="transmembrane region" description="Helical" evidence="7">
    <location>
        <begin position="188"/>
        <end position="210"/>
    </location>
</feature>
<protein>
    <recommendedName>
        <fullName evidence="10">Solute carrier family 13 member 5</fullName>
    </recommendedName>
</protein>
<dbReference type="AlphaFoldDB" id="A0ABD6EN34"/>
<evidence type="ECO:0000256" key="4">
    <source>
        <dbReference type="ARBA" id="ARBA00022692"/>
    </source>
</evidence>
<evidence type="ECO:0000313" key="9">
    <source>
        <dbReference type="Proteomes" id="UP001608902"/>
    </source>
</evidence>
<evidence type="ECO:0000256" key="6">
    <source>
        <dbReference type="ARBA" id="ARBA00023136"/>
    </source>
</evidence>
<evidence type="ECO:0000256" key="3">
    <source>
        <dbReference type="ARBA" id="ARBA00022448"/>
    </source>
</evidence>
<feature type="transmembrane region" description="Helical" evidence="7">
    <location>
        <begin position="71"/>
        <end position="89"/>
    </location>
</feature>
<dbReference type="PROSITE" id="PS01271">
    <property type="entry name" value="NA_SULFATE"/>
    <property type="match status" value="1"/>
</dbReference>
<evidence type="ECO:0000256" key="5">
    <source>
        <dbReference type="ARBA" id="ARBA00022989"/>
    </source>
</evidence>
<feature type="transmembrane region" description="Helical" evidence="7">
    <location>
        <begin position="12"/>
        <end position="29"/>
    </location>
</feature>
<keyword evidence="4 7" id="KW-0812">Transmembrane</keyword>
<keyword evidence="3" id="KW-0813">Transport</keyword>
<reference evidence="8 9" key="1">
    <citation type="submission" date="2024-08" db="EMBL/GenBank/DDBJ databases">
        <title>Gnathostoma spinigerum genome.</title>
        <authorList>
            <person name="Gonzalez-Bertolin B."/>
            <person name="Monzon S."/>
            <person name="Zaballos A."/>
            <person name="Jimenez P."/>
            <person name="Dekumyoy P."/>
            <person name="Varona S."/>
            <person name="Cuesta I."/>
            <person name="Sumanam S."/>
            <person name="Adisakwattana P."/>
            <person name="Gasser R.B."/>
            <person name="Hernandez-Gonzalez A."/>
            <person name="Young N.D."/>
            <person name="Perteguer M.J."/>
        </authorList>
    </citation>
    <scope>NUCLEOTIDE SEQUENCE [LARGE SCALE GENOMIC DNA]</scope>
    <source>
        <strain evidence="8">AL3</strain>
        <tissue evidence="8">Liver</tissue>
    </source>
</reference>
<evidence type="ECO:0000256" key="7">
    <source>
        <dbReference type="SAM" id="Phobius"/>
    </source>
</evidence>
<dbReference type="InterPro" id="IPR001898">
    <property type="entry name" value="SLC13A/DASS"/>
</dbReference>
<organism evidence="8 9">
    <name type="scientific">Gnathostoma spinigerum</name>
    <dbReference type="NCBI Taxonomy" id="75299"/>
    <lineage>
        <taxon>Eukaryota</taxon>
        <taxon>Metazoa</taxon>
        <taxon>Ecdysozoa</taxon>
        <taxon>Nematoda</taxon>
        <taxon>Chromadorea</taxon>
        <taxon>Rhabditida</taxon>
        <taxon>Spirurina</taxon>
        <taxon>Gnathostomatomorpha</taxon>
        <taxon>Gnathostomatoidea</taxon>
        <taxon>Gnathostomatidae</taxon>
        <taxon>Gnathostoma</taxon>
    </lineage>
</organism>
<accession>A0ABD6EN34</accession>
<dbReference type="PANTHER" id="PTHR10283:SF77">
    <property type="entry name" value="PROTEIN CBG18085"/>
    <property type="match status" value="1"/>
</dbReference>
<feature type="transmembrane region" description="Helical" evidence="7">
    <location>
        <begin position="154"/>
        <end position="173"/>
    </location>
</feature>
<comment type="subcellular location">
    <subcellularLocation>
        <location evidence="1">Membrane</location>
        <topology evidence="1">Multi-pass membrane protein</topology>
    </subcellularLocation>
</comment>
<name>A0ABD6EN34_9BILA</name>
<dbReference type="InterPro" id="IPR031312">
    <property type="entry name" value="Na/sul_symport_CS"/>
</dbReference>